<dbReference type="AlphaFoldDB" id="A0A9D9DYJ6"/>
<comment type="caution">
    <text evidence="1">The sequence shown here is derived from an EMBL/GenBank/DDBJ whole genome shotgun (WGS) entry which is preliminary data.</text>
</comment>
<dbReference type="InterPro" id="IPR010181">
    <property type="entry name" value="CGCAxxGCC_motif"/>
</dbReference>
<sequence>MESRVKVAMEKHSKGYNCAQAVVCAYCDLFGIKEEDAFKMSEGFGAGMGNMNGPCGALTAVYILAGLKKSSGSIENGITKAKTYKDVSEIGDEFVDMNQTMICRELKGLDGNGVRRTCSGCVEDAAKLVEKYLID</sequence>
<gene>
    <name evidence="1" type="ORF">IAC55_07580</name>
</gene>
<dbReference type="EMBL" id="JADIMX010000140">
    <property type="protein sequence ID" value="MBO8435163.1"/>
    <property type="molecule type" value="Genomic_DNA"/>
</dbReference>
<dbReference type="Pfam" id="PF09719">
    <property type="entry name" value="C_GCAxxG_C_C"/>
    <property type="match status" value="1"/>
</dbReference>
<reference evidence="1" key="1">
    <citation type="submission" date="2020-10" db="EMBL/GenBank/DDBJ databases">
        <authorList>
            <person name="Gilroy R."/>
        </authorList>
    </citation>
    <scope>NUCLEOTIDE SEQUENCE</scope>
    <source>
        <strain evidence="1">F6-4510</strain>
    </source>
</reference>
<proteinExistence type="predicted"/>
<protein>
    <submittedName>
        <fullName evidence="1">C_GCAxxG_C_C family protein</fullName>
    </submittedName>
</protein>
<organism evidence="1 2">
    <name type="scientific">Candidatus Fimicola merdigallinarum</name>
    <dbReference type="NCBI Taxonomy" id="2840819"/>
    <lineage>
        <taxon>Bacteria</taxon>
        <taxon>Bacillati</taxon>
        <taxon>Bacillota</taxon>
        <taxon>Clostridia</taxon>
        <taxon>Lachnospirales</taxon>
        <taxon>Lachnospiraceae</taxon>
        <taxon>Lachnospiraceae incertae sedis</taxon>
        <taxon>Candidatus Fimicola</taxon>
    </lineage>
</organism>
<name>A0A9D9DYJ6_9FIRM</name>
<dbReference type="Proteomes" id="UP000823611">
    <property type="component" value="Unassembled WGS sequence"/>
</dbReference>
<dbReference type="NCBIfam" id="TIGR01909">
    <property type="entry name" value="C_GCAxxG_C_C"/>
    <property type="match status" value="1"/>
</dbReference>
<reference evidence="1" key="2">
    <citation type="journal article" date="2021" name="PeerJ">
        <title>Extensive microbial diversity within the chicken gut microbiome revealed by metagenomics and culture.</title>
        <authorList>
            <person name="Gilroy R."/>
            <person name="Ravi A."/>
            <person name="Getino M."/>
            <person name="Pursley I."/>
            <person name="Horton D.L."/>
            <person name="Alikhan N.F."/>
            <person name="Baker D."/>
            <person name="Gharbi K."/>
            <person name="Hall N."/>
            <person name="Watson M."/>
            <person name="Adriaenssens E.M."/>
            <person name="Foster-Nyarko E."/>
            <person name="Jarju S."/>
            <person name="Secka A."/>
            <person name="Antonio M."/>
            <person name="Oren A."/>
            <person name="Chaudhuri R.R."/>
            <person name="La Ragione R."/>
            <person name="Hildebrand F."/>
            <person name="Pallen M.J."/>
        </authorList>
    </citation>
    <scope>NUCLEOTIDE SEQUENCE</scope>
    <source>
        <strain evidence="1">F6-4510</strain>
    </source>
</reference>
<accession>A0A9D9DYJ6</accession>
<evidence type="ECO:0000313" key="1">
    <source>
        <dbReference type="EMBL" id="MBO8435163.1"/>
    </source>
</evidence>
<evidence type="ECO:0000313" key="2">
    <source>
        <dbReference type="Proteomes" id="UP000823611"/>
    </source>
</evidence>